<name>A0A396FNH2_9FIRM</name>
<feature type="signal peptide" evidence="1">
    <location>
        <begin position="1"/>
        <end position="27"/>
    </location>
</feature>
<dbReference type="InterPro" id="IPR003961">
    <property type="entry name" value="FN3_dom"/>
</dbReference>
<dbReference type="AlphaFoldDB" id="A0A396FNH2"/>
<evidence type="ECO:0000313" key="3">
    <source>
        <dbReference type="EMBL" id="RHL75224.1"/>
    </source>
</evidence>
<dbReference type="EMBL" id="JAJFBX010000007">
    <property type="protein sequence ID" value="MCC2746641.1"/>
    <property type="molecule type" value="Genomic_DNA"/>
</dbReference>
<dbReference type="InterPro" id="IPR013783">
    <property type="entry name" value="Ig-like_fold"/>
</dbReference>
<dbReference type="Proteomes" id="UP000266698">
    <property type="component" value="Unassembled WGS sequence"/>
</dbReference>
<sequence>MKHIRKFFQTIMVMALAVCLTSMPVMAQEVTDYDVVQQENEAVTYASVPSGYTRVATYSRSPQTYYLGTTSVRSTSTFQLYLPNENRQDWIQGNVKFTPVGSGTTKEFGFTNLSGEYKTFDLSELTPGTTYQVRVYAYAFGTSNKATVYYKMNY</sequence>
<dbReference type="EMBL" id="QRPB01000032">
    <property type="protein sequence ID" value="RHL75224.1"/>
    <property type="molecule type" value="Genomic_DNA"/>
</dbReference>
<protein>
    <submittedName>
        <fullName evidence="3">Fibronectin type III domain-containing protein</fullName>
    </submittedName>
</protein>
<evidence type="ECO:0000313" key="4">
    <source>
        <dbReference type="Proteomes" id="UP000266698"/>
    </source>
</evidence>
<reference evidence="3 4" key="1">
    <citation type="submission" date="2018-08" db="EMBL/GenBank/DDBJ databases">
        <title>A genome reference for cultivated species of the human gut microbiota.</title>
        <authorList>
            <person name="Zou Y."/>
            <person name="Xue W."/>
            <person name="Luo G."/>
        </authorList>
    </citation>
    <scope>NUCLEOTIDE SEQUENCE [LARGE SCALE GENOMIC DNA]</scope>
    <source>
        <strain evidence="3 4">AF36-2BH</strain>
    </source>
</reference>
<gene>
    <name evidence="3" type="ORF">DW001_16040</name>
    <name evidence="2" type="ORF">LK487_06295</name>
</gene>
<comment type="caution">
    <text evidence="3">The sequence shown here is derived from an EMBL/GenBank/DDBJ whole genome shotgun (WGS) entry which is preliminary data.</text>
</comment>
<keyword evidence="1" id="KW-0732">Signal</keyword>
<dbReference type="Gene3D" id="2.60.40.10">
    <property type="entry name" value="Immunoglobulins"/>
    <property type="match status" value="1"/>
</dbReference>
<dbReference type="CDD" id="cd00063">
    <property type="entry name" value="FN3"/>
    <property type="match status" value="1"/>
</dbReference>
<proteinExistence type="predicted"/>
<feature type="chain" id="PRO_5042705502" evidence="1">
    <location>
        <begin position="28"/>
        <end position="154"/>
    </location>
</feature>
<dbReference type="InterPro" id="IPR036116">
    <property type="entry name" value="FN3_sf"/>
</dbReference>
<evidence type="ECO:0000256" key="1">
    <source>
        <dbReference type="SAM" id="SignalP"/>
    </source>
</evidence>
<reference evidence="2" key="2">
    <citation type="submission" date="2021-10" db="EMBL/GenBank/DDBJ databases">
        <title>Collection of gut derived symbiotic bacterial strains cultured from healthy donors.</title>
        <authorList>
            <person name="Lin H."/>
            <person name="Littmann E."/>
            <person name="Claire K."/>
            <person name="Pamer E."/>
        </authorList>
    </citation>
    <scope>NUCLEOTIDE SEQUENCE</scope>
    <source>
        <strain evidence="2">MSK.22.92</strain>
    </source>
</reference>
<accession>A0A396FNH2</accession>
<dbReference type="Proteomes" id="UP001197847">
    <property type="component" value="Unassembled WGS sequence"/>
</dbReference>
<organism evidence="3 4">
    <name type="scientific">Agathobacter rectalis</name>
    <dbReference type="NCBI Taxonomy" id="39491"/>
    <lineage>
        <taxon>Bacteria</taxon>
        <taxon>Bacillati</taxon>
        <taxon>Bacillota</taxon>
        <taxon>Clostridia</taxon>
        <taxon>Lachnospirales</taxon>
        <taxon>Lachnospiraceae</taxon>
        <taxon>Agathobacter</taxon>
    </lineage>
</organism>
<dbReference type="RefSeq" id="WP_118375755.1">
    <property type="nucleotide sequence ID" value="NZ_JAAISB010000032.1"/>
</dbReference>
<evidence type="ECO:0000313" key="2">
    <source>
        <dbReference type="EMBL" id="MCC2746641.1"/>
    </source>
</evidence>
<dbReference type="SUPFAM" id="SSF49265">
    <property type="entry name" value="Fibronectin type III"/>
    <property type="match status" value="1"/>
</dbReference>